<feature type="repeat" description="ANK" evidence="8">
    <location>
        <begin position="133"/>
        <end position="165"/>
    </location>
</feature>
<feature type="region of interest" description="Disordered" evidence="9">
    <location>
        <begin position="1"/>
        <end position="46"/>
    </location>
</feature>
<evidence type="ECO:0000256" key="5">
    <source>
        <dbReference type="ARBA" id="ARBA00023028"/>
    </source>
</evidence>
<sequence length="654" mass="71560">MRGASGVRIGSDVRSGTGERGGSGERDGSGERGGSSEKDWLLRERRFQRDGQFRQEKRHHGKAERYCQRKGVSTGEVELRKSLGGVRERPQGRATGARQHGDSALYWAARQGHDAVVRHLYEQGVSVATRNKSQETALHIAARYGHTTAVQLLCSYGSDVNARDDHEETALHIAVWHGFPSIVNFLCQYGASTTLRNKWRVQNGCTGLHLALRRHHIAVAQLLLTVGCPHDVVDKSGFPPLYLAAQHGHVEVVRYLCLAGCRVEQKSKDGILAEVAAQVAGHSHIADLLARLRNASEVFTDHMWLWQDEGKEAYAPQLAPSNQPPARVKLKVLGPSGGGKSTLLDSLKCGGYFTGWFRRSKSPSSSSVTGQRLGTAHSSKSSIDMSSDDGLSLSFDSHAFTRGIDMQQVHLSVSTHTSVLTSAWAGVGEVALWEFSGHEAYRVAYTTFLHDPCLHLVVVSLLDPRELQAHQAAQWLELLQAALHCVGPLGREGRSQKRAHVALVATHADEAESWDLLEAVRALCGDLPGLELHDTVFTVDARQATALKPLKQYLAGVRTALLQISVSKLVNQRVSLYESCGVQDVPRSSPFLDAVITNLATWRRGAHNFPVVSYGQFAELVRNQVNPLAGDQHLSQLVISLQILGEVMLALKCH</sequence>
<comment type="subcellular location">
    <subcellularLocation>
        <location evidence="1">Target cell membrane</location>
    </subcellularLocation>
</comment>
<evidence type="ECO:0000256" key="7">
    <source>
        <dbReference type="ARBA" id="ARBA00023298"/>
    </source>
</evidence>
<organism evidence="10 11">
    <name type="scientific">Cordylochernes scorpioides</name>
    <dbReference type="NCBI Taxonomy" id="51811"/>
    <lineage>
        <taxon>Eukaryota</taxon>
        <taxon>Metazoa</taxon>
        <taxon>Ecdysozoa</taxon>
        <taxon>Arthropoda</taxon>
        <taxon>Chelicerata</taxon>
        <taxon>Arachnida</taxon>
        <taxon>Pseudoscorpiones</taxon>
        <taxon>Cheliferoidea</taxon>
        <taxon>Chernetidae</taxon>
        <taxon>Cordylochernes</taxon>
    </lineage>
</organism>
<evidence type="ECO:0000256" key="6">
    <source>
        <dbReference type="ARBA" id="ARBA00023043"/>
    </source>
</evidence>
<feature type="region of interest" description="Disordered" evidence="9">
    <location>
        <begin position="360"/>
        <end position="386"/>
    </location>
</feature>
<keyword evidence="3" id="KW-1052">Target cell membrane</keyword>
<keyword evidence="5" id="KW-0638">Presynaptic neurotoxin</keyword>
<dbReference type="PROSITE" id="PS50297">
    <property type="entry name" value="ANK_REP_REGION"/>
    <property type="match status" value="5"/>
</dbReference>
<dbReference type="EMBL" id="CP092867">
    <property type="protein sequence ID" value="UYV67806.1"/>
    <property type="molecule type" value="Genomic_DNA"/>
</dbReference>
<gene>
    <name evidence="10" type="ORF">LAZ67_5002111</name>
</gene>
<evidence type="ECO:0000256" key="9">
    <source>
        <dbReference type="SAM" id="MobiDB-lite"/>
    </source>
</evidence>
<feature type="repeat" description="ANK" evidence="8">
    <location>
        <begin position="166"/>
        <end position="198"/>
    </location>
</feature>
<evidence type="ECO:0000313" key="11">
    <source>
        <dbReference type="Proteomes" id="UP001235939"/>
    </source>
</evidence>
<keyword evidence="5" id="KW-0800">Toxin</keyword>
<feature type="repeat" description="ANK" evidence="8">
    <location>
        <begin position="203"/>
        <end position="235"/>
    </location>
</feature>
<evidence type="ECO:0000256" key="8">
    <source>
        <dbReference type="PROSITE-ProRule" id="PRU00023"/>
    </source>
</evidence>
<evidence type="ECO:0000256" key="1">
    <source>
        <dbReference type="ARBA" id="ARBA00004175"/>
    </source>
</evidence>
<dbReference type="PANTHER" id="PTHR24173">
    <property type="entry name" value="ANKYRIN REPEAT CONTAINING"/>
    <property type="match status" value="1"/>
</dbReference>
<dbReference type="InterPro" id="IPR027417">
    <property type="entry name" value="P-loop_NTPase"/>
</dbReference>
<dbReference type="Proteomes" id="UP001235939">
    <property type="component" value="Chromosome 05"/>
</dbReference>
<dbReference type="Pfam" id="PF12796">
    <property type="entry name" value="Ank_2"/>
    <property type="match status" value="2"/>
</dbReference>
<dbReference type="Gene3D" id="1.25.40.20">
    <property type="entry name" value="Ankyrin repeat-containing domain"/>
    <property type="match status" value="2"/>
</dbReference>
<feature type="compositionally biased region" description="Basic and acidic residues" evidence="9">
    <location>
        <begin position="22"/>
        <end position="46"/>
    </location>
</feature>
<keyword evidence="5" id="KW-0528">Neurotoxin</keyword>
<dbReference type="InterPro" id="IPR036770">
    <property type="entry name" value="Ankyrin_rpt-contain_sf"/>
</dbReference>
<feature type="repeat" description="ANK" evidence="8">
    <location>
        <begin position="100"/>
        <end position="132"/>
    </location>
</feature>
<keyword evidence="7" id="KW-1053">Target membrane</keyword>
<name>A0ABY6KG33_9ARAC</name>
<accession>A0ABY6KG33</accession>
<dbReference type="InterPro" id="IPR002110">
    <property type="entry name" value="Ankyrin_rpt"/>
</dbReference>
<protein>
    <submittedName>
        <fullName evidence="10">DAPK1</fullName>
    </submittedName>
</protein>
<dbReference type="SUPFAM" id="SSF52540">
    <property type="entry name" value="P-loop containing nucleoside triphosphate hydrolases"/>
    <property type="match status" value="1"/>
</dbReference>
<feature type="repeat" description="ANK" evidence="8">
    <location>
        <begin position="236"/>
        <end position="268"/>
    </location>
</feature>
<evidence type="ECO:0000256" key="4">
    <source>
        <dbReference type="ARBA" id="ARBA00022737"/>
    </source>
</evidence>
<reference evidence="10 11" key="1">
    <citation type="submission" date="2022-01" db="EMBL/GenBank/DDBJ databases">
        <title>A chromosomal length assembly of Cordylochernes scorpioides.</title>
        <authorList>
            <person name="Zeh D."/>
            <person name="Zeh J."/>
        </authorList>
    </citation>
    <scope>NUCLEOTIDE SEQUENCE [LARGE SCALE GENOMIC DNA]</scope>
    <source>
        <strain evidence="10">IN4F17</strain>
        <tissue evidence="10">Whole Body</tissue>
    </source>
</reference>
<dbReference type="Gene3D" id="3.40.50.300">
    <property type="entry name" value="P-loop containing nucleotide triphosphate hydrolases"/>
    <property type="match status" value="1"/>
</dbReference>
<keyword evidence="4" id="KW-0677">Repeat</keyword>
<dbReference type="PANTHER" id="PTHR24173:SF74">
    <property type="entry name" value="ANKYRIN REPEAT DOMAIN-CONTAINING PROTEIN 16"/>
    <property type="match status" value="1"/>
</dbReference>
<dbReference type="SMART" id="SM00248">
    <property type="entry name" value="ANK"/>
    <property type="match status" value="5"/>
</dbReference>
<keyword evidence="2" id="KW-0268">Exocytosis</keyword>
<evidence type="ECO:0000313" key="10">
    <source>
        <dbReference type="EMBL" id="UYV67806.1"/>
    </source>
</evidence>
<keyword evidence="6 8" id="KW-0040">ANK repeat</keyword>
<dbReference type="SUPFAM" id="SSF48403">
    <property type="entry name" value="Ankyrin repeat"/>
    <property type="match status" value="1"/>
</dbReference>
<dbReference type="PROSITE" id="PS50088">
    <property type="entry name" value="ANK_REPEAT"/>
    <property type="match status" value="5"/>
</dbReference>
<evidence type="ECO:0000256" key="2">
    <source>
        <dbReference type="ARBA" id="ARBA00022483"/>
    </source>
</evidence>
<evidence type="ECO:0000256" key="3">
    <source>
        <dbReference type="ARBA" id="ARBA00022537"/>
    </source>
</evidence>
<proteinExistence type="predicted"/>
<keyword evidence="11" id="KW-1185">Reference proteome</keyword>
<keyword evidence="7" id="KW-0472">Membrane</keyword>